<comment type="similarity">
    <text evidence="3 14">Belongs to the GSP F family.</text>
</comment>
<comment type="subcellular location">
    <subcellularLocation>
        <location evidence="2">Cell inner membrane</location>
        <topology evidence="2">Multi-pass membrane protein</topology>
    </subcellularLocation>
    <subcellularLocation>
        <location evidence="14">Cell membrane</location>
        <topology evidence="14">Multi-pass membrane protein</topology>
    </subcellularLocation>
</comment>
<feature type="domain" description="Type II secretion system protein GspF" evidence="16">
    <location>
        <begin position="76"/>
        <end position="198"/>
    </location>
</feature>
<dbReference type="InterPro" id="IPR003004">
    <property type="entry name" value="GspF/PilC"/>
</dbReference>
<name>A8ZWZ9_DESOH</name>
<evidence type="ECO:0000256" key="11">
    <source>
        <dbReference type="ARBA" id="ARBA00022989"/>
    </source>
</evidence>
<feature type="transmembrane region" description="Helical" evidence="15">
    <location>
        <begin position="381"/>
        <end position="402"/>
    </location>
</feature>
<evidence type="ECO:0000256" key="9">
    <source>
        <dbReference type="ARBA" id="ARBA00022837"/>
    </source>
</evidence>
<keyword evidence="12 15" id="KW-0472">Membrane</keyword>
<dbReference type="Pfam" id="PF00482">
    <property type="entry name" value="T2SSF"/>
    <property type="match status" value="2"/>
</dbReference>
<keyword evidence="5" id="KW-1003">Cell membrane</keyword>
<evidence type="ECO:0000256" key="12">
    <source>
        <dbReference type="ARBA" id="ARBA00023136"/>
    </source>
</evidence>
<dbReference type="FunFam" id="1.20.81.30:FF:000001">
    <property type="entry name" value="Type II secretion system protein F"/>
    <property type="match status" value="2"/>
</dbReference>
<dbReference type="RefSeq" id="WP_012174473.1">
    <property type="nucleotide sequence ID" value="NC_009943.1"/>
</dbReference>
<feature type="domain" description="Type II secretion system protein GspF" evidence="16">
    <location>
        <begin position="278"/>
        <end position="400"/>
    </location>
</feature>
<dbReference type="PANTHER" id="PTHR30012:SF0">
    <property type="entry name" value="TYPE II SECRETION SYSTEM PROTEIN F-RELATED"/>
    <property type="match status" value="1"/>
</dbReference>
<evidence type="ECO:0000256" key="13">
    <source>
        <dbReference type="ARBA" id="ARBA00030750"/>
    </source>
</evidence>
<keyword evidence="6" id="KW-0997">Cell inner membrane</keyword>
<evidence type="ECO:0000256" key="10">
    <source>
        <dbReference type="ARBA" id="ARBA00022927"/>
    </source>
</evidence>
<sequence>MPVYEYSALNAGGKTVSGIIDADGETAAREKLRGQQLFPVAIAEAYDRREQKAGGRWPEGLRLFSGIGKGELATATRQLATLVGSGFPLVSAIYTLIPQAGSAALKKALSRIKESVEEGNSFADALAGFPDIFSPIYINMVRAGEASGTLEVVLERLADLQETQQAQRNRITAILAYPLVMTVLGSGVLVFLLVKIVPQLVSVFEDMNQVLPVPTRIVIATSDFLQSYWWVLLAAGVALFLALQKFRKTRRGRHLLDTALLRVPGLKSLVQKIAVARFSRTLGSLLENGIPMLTALDIVKNIVGNTIIADAVTAAATDVEKGEGLGSSLEITGVFPHLSVQMIKVGEQSGNIEQMLQRTADVFENEVDAALVGLTSLLEPLLVISMGIVIGFIVLSIILPIFEMYQFAG</sequence>
<evidence type="ECO:0000256" key="8">
    <source>
        <dbReference type="ARBA" id="ARBA00022723"/>
    </source>
</evidence>
<dbReference type="EMBL" id="CP000859">
    <property type="protein sequence ID" value="ABW66855.1"/>
    <property type="molecule type" value="Genomic_DNA"/>
</dbReference>
<gene>
    <name evidence="17" type="ordered locus">Dole_1045</name>
</gene>
<dbReference type="PRINTS" id="PR00812">
    <property type="entry name" value="BCTERIALGSPF"/>
</dbReference>
<dbReference type="InterPro" id="IPR018076">
    <property type="entry name" value="T2SS_GspF_dom"/>
</dbReference>
<dbReference type="InterPro" id="IPR001992">
    <property type="entry name" value="T2SS_GspF/T4SS_PilC_CS"/>
</dbReference>
<dbReference type="PANTHER" id="PTHR30012">
    <property type="entry name" value="GENERAL SECRETION PATHWAY PROTEIN"/>
    <property type="match status" value="1"/>
</dbReference>
<evidence type="ECO:0000256" key="1">
    <source>
        <dbReference type="ARBA" id="ARBA00002684"/>
    </source>
</evidence>
<feature type="transmembrane region" description="Helical" evidence="15">
    <location>
        <begin position="174"/>
        <end position="197"/>
    </location>
</feature>
<evidence type="ECO:0000256" key="6">
    <source>
        <dbReference type="ARBA" id="ARBA00022519"/>
    </source>
</evidence>
<dbReference type="Gene3D" id="1.20.81.30">
    <property type="entry name" value="Type II secretion system (T2SS), domain F"/>
    <property type="match status" value="2"/>
</dbReference>
<evidence type="ECO:0000256" key="7">
    <source>
        <dbReference type="ARBA" id="ARBA00022692"/>
    </source>
</evidence>
<evidence type="ECO:0000256" key="4">
    <source>
        <dbReference type="ARBA" id="ARBA00022448"/>
    </source>
</evidence>
<evidence type="ECO:0000256" key="5">
    <source>
        <dbReference type="ARBA" id="ARBA00022475"/>
    </source>
</evidence>
<keyword evidence="4 14" id="KW-0813">Transport</keyword>
<proteinExistence type="inferred from homology"/>
<evidence type="ECO:0000313" key="18">
    <source>
        <dbReference type="Proteomes" id="UP000008561"/>
    </source>
</evidence>
<feature type="transmembrane region" description="Helical" evidence="15">
    <location>
        <begin position="217"/>
        <end position="243"/>
    </location>
</feature>
<keyword evidence="10" id="KW-0653">Protein transport</keyword>
<dbReference type="GO" id="GO:0015627">
    <property type="term" value="C:type II protein secretion system complex"/>
    <property type="evidence" value="ECO:0007669"/>
    <property type="project" value="InterPro"/>
</dbReference>
<accession>A8ZWZ9</accession>
<dbReference type="STRING" id="96561.Dole_1045"/>
<organism evidence="17 18">
    <name type="scientific">Desulfosudis oleivorans (strain DSM 6200 / JCM 39069 / Hxd3)</name>
    <name type="common">Desulfococcus oleovorans</name>
    <dbReference type="NCBI Taxonomy" id="96561"/>
    <lineage>
        <taxon>Bacteria</taxon>
        <taxon>Pseudomonadati</taxon>
        <taxon>Thermodesulfobacteriota</taxon>
        <taxon>Desulfobacteria</taxon>
        <taxon>Desulfobacterales</taxon>
        <taxon>Desulfosudaceae</taxon>
        <taxon>Desulfosudis</taxon>
    </lineage>
</organism>
<dbReference type="GO" id="GO:0005886">
    <property type="term" value="C:plasma membrane"/>
    <property type="evidence" value="ECO:0007669"/>
    <property type="project" value="UniProtKB-SubCell"/>
</dbReference>
<evidence type="ECO:0000256" key="14">
    <source>
        <dbReference type="RuleBase" id="RU003923"/>
    </source>
</evidence>
<evidence type="ECO:0000256" key="3">
    <source>
        <dbReference type="ARBA" id="ARBA00005745"/>
    </source>
</evidence>
<keyword evidence="9" id="KW-0106">Calcium</keyword>
<dbReference type="InterPro" id="IPR011850">
    <property type="entry name" value="T2SS_GspF"/>
</dbReference>
<evidence type="ECO:0000256" key="2">
    <source>
        <dbReference type="ARBA" id="ARBA00004429"/>
    </source>
</evidence>
<dbReference type="OrthoDB" id="9805682at2"/>
<protein>
    <recommendedName>
        <fullName evidence="13">General secretion pathway protein F</fullName>
    </recommendedName>
</protein>
<dbReference type="KEGG" id="dol:Dole_1045"/>
<dbReference type="NCBIfam" id="TIGR02120">
    <property type="entry name" value="GspF"/>
    <property type="match status" value="1"/>
</dbReference>
<keyword evidence="11 15" id="KW-1133">Transmembrane helix</keyword>
<evidence type="ECO:0000313" key="17">
    <source>
        <dbReference type="EMBL" id="ABW66855.1"/>
    </source>
</evidence>
<dbReference type="eggNOG" id="COG1459">
    <property type="taxonomic scope" value="Bacteria"/>
</dbReference>
<dbReference type="InterPro" id="IPR042094">
    <property type="entry name" value="T2SS_GspF_sf"/>
</dbReference>
<dbReference type="GO" id="GO:0015628">
    <property type="term" value="P:protein secretion by the type II secretion system"/>
    <property type="evidence" value="ECO:0007669"/>
    <property type="project" value="InterPro"/>
</dbReference>
<dbReference type="Proteomes" id="UP000008561">
    <property type="component" value="Chromosome"/>
</dbReference>
<evidence type="ECO:0000256" key="15">
    <source>
        <dbReference type="SAM" id="Phobius"/>
    </source>
</evidence>
<reference evidence="17 18" key="1">
    <citation type="submission" date="2007-10" db="EMBL/GenBank/DDBJ databases">
        <title>Complete sequence of Desulfococcus oleovorans Hxd3.</title>
        <authorList>
            <consortium name="US DOE Joint Genome Institute"/>
            <person name="Copeland A."/>
            <person name="Lucas S."/>
            <person name="Lapidus A."/>
            <person name="Barry K."/>
            <person name="Glavina del Rio T."/>
            <person name="Dalin E."/>
            <person name="Tice H."/>
            <person name="Pitluck S."/>
            <person name="Kiss H."/>
            <person name="Brettin T."/>
            <person name="Bruce D."/>
            <person name="Detter J.C."/>
            <person name="Han C."/>
            <person name="Schmutz J."/>
            <person name="Larimer F."/>
            <person name="Land M."/>
            <person name="Hauser L."/>
            <person name="Kyrpides N."/>
            <person name="Kim E."/>
            <person name="Wawrik B."/>
            <person name="Richardson P."/>
        </authorList>
    </citation>
    <scope>NUCLEOTIDE SEQUENCE [LARGE SCALE GENOMIC DNA]</scope>
    <source>
        <strain evidence="18">DSM 6200 / JCM 39069 / Hxd3</strain>
    </source>
</reference>
<comment type="function">
    <text evidence="1">Component of the type II secretion system inner membrane complex required for the energy-dependent secretion of extracellular factors such as proteases and toxins from the periplasm.</text>
</comment>
<evidence type="ECO:0000259" key="16">
    <source>
        <dbReference type="Pfam" id="PF00482"/>
    </source>
</evidence>
<dbReference type="PROSITE" id="PS00874">
    <property type="entry name" value="T2SP_F"/>
    <property type="match status" value="1"/>
</dbReference>
<dbReference type="GO" id="GO:0046872">
    <property type="term" value="F:metal ion binding"/>
    <property type="evidence" value="ECO:0007669"/>
    <property type="project" value="UniProtKB-KW"/>
</dbReference>
<dbReference type="HOGENOM" id="CLU_035032_2_1_7"/>
<keyword evidence="18" id="KW-1185">Reference proteome</keyword>
<dbReference type="AlphaFoldDB" id="A8ZWZ9"/>
<keyword evidence="8" id="KW-0479">Metal-binding</keyword>
<keyword evidence="7 14" id="KW-0812">Transmembrane</keyword>